<dbReference type="EMBL" id="MVBN01000014">
    <property type="protein sequence ID" value="OOK64073.1"/>
    <property type="molecule type" value="Genomic_DNA"/>
</dbReference>
<evidence type="ECO:0000313" key="2">
    <source>
        <dbReference type="Proteomes" id="UP000188532"/>
    </source>
</evidence>
<protein>
    <submittedName>
        <fullName evidence="1">Uncharacterized protein</fullName>
    </submittedName>
</protein>
<reference evidence="1 2" key="1">
    <citation type="submission" date="2017-02" db="EMBL/GenBank/DDBJ databases">
        <title>Complete genome sequences of Mycobacterium kansasii strains isolated from rhesus macaques.</title>
        <authorList>
            <person name="Panda A."/>
            <person name="Nagaraj S."/>
            <person name="Zhao X."/>
            <person name="Tettelin H."/>
            <person name="Detolla L.J."/>
        </authorList>
    </citation>
    <scope>NUCLEOTIDE SEQUENCE [LARGE SCALE GENOMIC DNA]</scope>
    <source>
        <strain evidence="1 2">11-3469</strain>
    </source>
</reference>
<accession>A0A1V3WAS4</accession>
<proteinExistence type="predicted"/>
<gene>
    <name evidence="1" type="ORF">BZL29_8333</name>
</gene>
<organism evidence="1 2">
    <name type="scientific">Mycobacterium kansasii</name>
    <dbReference type="NCBI Taxonomy" id="1768"/>
    <lineage>
        <taxon>Bacteria</taxon>
        <taxon>Bacillati</taxon>
        <taxon>Actinomycetota</taxon>
        <taxon>Actinomycetes</taxon>
        <taxon>Mycobacteriales</taxon>
        <taxon>Mycobacteriaceae</taxon>
        <taxon>Mycobacterium</taxon>
    </lineage>
</organism>
<comment type="caution">
    <text evidence="1">The sequence shown here is derived from an EMBL/GenBank/DDBJ whole genome shotgun (WGS) entry which is preliminary data.</text>
</comment>
<sequence length="44" mass="5099">MAPRRRDQLFVFGWSQAKSVQQFFAPHGRLTSSSRESFRRAPSS</sequence>
<dbReference type="AlphaFoldDB" id="A0A1V3WAS4"/>
<dbReference type="Proteomes" id="UP000188532">
    <property type="component" value="Unassembled WGS sequence"/>
</dbReference>
<name>A0A1V3WAS4_MYCKA</name>
<evidence type="ECO:0000313" key="1">
    <source>
        <dbReference type="EMBL" id="OOK64073.1"/>
    </source>
</evidence>